<dbReference type="RefSeq" id="WP_120181764.1">
    <property type="nucleotide sequence ID" value="NZ_MBTA01000023.1"/>
</dbReference>
<evidence type="ECO:0000313" key="2">
    <source>
        <dbReference type="Proteomes" id="UP000283433"/>
    </source>
</evidence>
<dbReference type="OrthoDB" id="25954at2"/>
<dbReference type="InterPro" id="IPR012292">
    <property type="entry name" value="Globin/Proto"/>
</dbReference>
<dbReference type="InterPro" id="IPR009050">
    <property type="entry name" value="Globin-like_sf"/>
</dbReference>
<keyword evidence="2" id="KW-1185">Reference proteome</keyword>
<dbReference type="CDD" id="cd08916">
    <property type="entry name" value="TrHb3_P"/>
    <property type="match status" value="1"/>
</dbReference>
<gene>
    <name evidence="1" type="ORF">BCY91_05170</name>
</gene>
<proteinExistence type="predicted"/>
<dbReference type="Proteomes" id="UP000283433">
    <property type="component" value="Unassembled WGS sequence"/>
</dbReference>
<dbReference type="SUPFAM" id="SSF46458">
    <property type="entry name" value="Globin-like"/>
    <property type="match status" value="1"/>
</dbReference>
<protein>
    <submittedName>
        <fullName evidence="1">Sec-independent protein translocase TatC</fullName>
    </submittedName>
</protein>
<organism evidence="1 2">
    <name type="scientific">Pelobium manganitolerans</name>
    <dbReference type="NCBI Taxonomy" id="1842495"/>
    <lineage>
        <taxon>Bacteria</taxon>
        <taxon>Pseudomonadati</taxon>
        <taxon>Bacteroidota</taxon>
        <taxon>Sphingobacteriia</taxon>
        <taxon>Sphingobacteriales</taxon>
        <taxon>Sphingobacteriaceae</taxon>
        <taxon>Pelobium</taxon>
    </lineage>
</organism>
<dbReference type="Gene3D" id="1.10.490.10">
    <property type="entry name" value="Globins"/>
    <property type="match status" value="1"/>
</dbReference>
<reference evidence="1 2" key="1">
    <citation type="submission" date="2016-07" db="EMBL/GenBank/DDBJ databases">
        <title>Genome of Pelobium manganitolerans.</title>
        <authorList>
            <person name="Wu S."/>
            <person name="Wang G."/>
        </authorList>
    </citation>
    <scope>NUCLEOTIDE SEQUENCE [LARGE SCALE GENOMIC DNA]</scope>
    <source>
        <strain evidence="1 2">YS-25</strain>
    </source>
</reference>
<dbReference type="AlphaFoldDB" id="A0A419S624"/>
<dbReference type="GO" id="GO:0020037">
    <property type="term" value="F:heme binding"/>
    <property type="evidence" value="ECO:0007669"/>
    <property type="project" value="InterPro"/>
</dbReference>
<accession>A0A419S624</accession>
<sequence length="123" mass="14563">MKVDITNTDDVKRLVNQFYDKVNADKDLSFVFNDVAKVNWEAHLPIMYRFWNANLLGIPEYKGYVIDAHFSLNEKVKLTQALFDRWLTLFEETVDFYFDGPTAQLAKQRAQTIAQLMFYKLRQ</sequence>
<name>A0A419S624_9SPHI</name>
<evidence type="ECO:0000313" key="1">
    <source>
        <dbReference type="EMBL" id="RKD16263.1"/>
    </source>
</evidence>
<comment type="caution">
    <text evidence="1">The sequence shown here is derived from an EMBL/GenBank/DDBJ whole genome shotgun (WGS) entry which is preliminary data.</text>
</comment>
<dbReference type="GO" id="GO:0019825">
    <property type="term" value="F:oxygen binding"/>
    <property type="evidence" value="ECO:0007669"/>
    <property type="project" value="InterPro"/>
</dbReference>
<dbReference type="EMBL" id="MBTA01000023">
    <property type="protein sequence ID" value="RKD16263.1"/>
    <property type="molecule type" value="Genomic_DNA"/>
</dbReference>